<accession>A0A0F9T9Y5</accession>
<comment type="caution">
    <text evidence="1">The sequence shown here is derived from an EMBL/GenBank/DDBJ whole genome shotgun (WGS) entry which is preliminary data.</text>
</comment>
<sequence>MLIKKFRFIIIFFILFFFIFQNVVFLDSHPLPNDDKDTDDTNLQLSLQREWEIVEDEHTIGLDVVKDNEQNIYIAGDLELYK</sequence>
<reference evidence="1" key="1">
    <citation type="journal article" date="2015" name="Nature">
        <title>Complex archaea that bridge the gap between prokaryotes and eukaryotes.</title>
        <authorList>
            <person name="Spang A."/>
            <person name="Saw J.H."/>
            <person name="Jorgensen S.L."/>
            <person name="Zaremba-Niedzwiedzka K."/>
            <person name="Martijn J."/>
            <person name="Lind A.E."/>
            <person name="van Eijk R."/>
            <person name="Schleper C."/>
            <person name="Guy L."/>
            <person name="Ettema T.J."/>
        </authorList>
    </citation>
    <scope>NUCLEOTIDE SEQUENCE</scope>
</reference>
<protein>
    <submittedName>
        <fullName evidence="1">Uncharacterized protein</fullName>
    </submittedName>
</protein>
<dbReference type="AlphaFoldDB" id="A0A0F9T9Y5"/>
<dbReference type="EMBL" id="LAZR01001840">
    <property type="protein sequence ID" value="KKN38288.1"/>
    <property type="molecule type" value="Genomic_DNA"/>
</dbReference>
<gene>
    <name evidence="1" type="ORF">LCGC14_0754950</name>
</gene>
<evidence type="ECO:0000313" key="1">
    <source>
        <dbReference type="EMBL" id="KKN38288.1"/>
    </source>
</evidence>
<organism evidence="1">
    <name type="scientific">marine sediment metagenome</name>
    <dbReference type="NCBI Taxonomy" id="412755"/>
    <lineage>
        <taxon>unclassified sequences</taxon>
        <taxon>metagenomes</taxon>
        <taxon>ecological metagenomes</taxon>
    </lineage>
</organism>
<name>A0A0F9T9Y5_9ZZZZ</name>
<proteinExistence type="predicted"/>